<dbReference type="GO" id="GO:0030414">
    <property type="term" value="F:peptidase inhibitor activity"/>
    <property type="evidence" value="ECO:0007669"/>
    <property type="project" value="UniProtKB-KW"/>
</dbReference>
<dbReference type="PROSITE" id="PS51465">
    <property type="entry name" value="KAZAL_2"/>
    <property type="match status" value="2"/>
</dbReference>
<feature type="domain" description="Kazal-like" evidence="5">
    <location>
        <begin position="97"/>
        <end position="150"/>
    </location>
</feature>
<evidence type="ECO:0000256" key="2">
    <source>
        <dbReference type="ARBA" id="ARBA00022525"/>
    </source>
</evidence>
<dbReference type="PROSITE" id="PS00282">
    <property type="entry name" value="KAZAL_1"/>
    <property type="match status" value="1"/>
</dbReference>
<protein>
    <recommendedName>
        <fullName evidence="5">Kazal-like domain-containing protein</fullName>
    </recommendedName>
</protein>
<evidence type="ECO:0000256" key="4">
    <source>
        <dbReference type="ARBA" id="ARBA00023157"/>
    </source>
</evidence>
<evidence type="ECO:0000256" key="3">
    <source>
        <dbReference type="ARBA" id="ARBA00022690"/>
    </source>
</evidence>
<evidence type="ECO:0000313" key="6">
    <source>
        <dbReference type="EMBL" id="QNO55932.1"/>
    </source>
</evidence>
<dbReference type="SUPFAM" id="SSF100895">
    <property type="entry name" value="Kazal-type serine protease inhibitors"/>
    <property type="match status" value="2"/>
</dbReference>
<dbReference type="PANTHER" id="PTHR21312:SF28">
    <property type="entry name" value="OVOINHIBITOR-RELATED"/>
    <property type="match status" value="1"/>
</dbReference>
<dbReference type="SMART" id="SM00280">
    <property type="entry name" value="KAZAL"/>
    <property type="match status" value="2"/>
</dbReference>
<accession>A0A7G9Z6P8</accession>
<keyword evidence="3" id="KW-0646">Protease inhibitor</keyword>
<reference evidence="6" key="1">
    <citation type="submission" date="2020-06" db="EMBL/GenBank/DDBJ databases">
        <title>Unique genomic features of the anaerobic methanotrophic archaea.</title>
        <authorList>
            <person name="Chadwick G.L."/>
            <person name="Skennerton C.T."/>
            <person name="Laso-Perez R."/>
            <person name="Leu A.O."/>
            <person name="Speth D.R."/>
            <person name="Yu H."/>
            <person name="Morgan-Lang C."/>
            <person name="Hatzenpichler R."/>
            <person name="Goudeau D."/>
            <person name="Malmstrom R."/>
            <person name="Brazelton W.J."/>
            <person name="Woyke T."/>
            <person name="Hallam S.J."/>
            <person name="Tyson G.W."/>
            <person name="Wegener G."/>
            <person name="Boetius A."/>
            <person name="Orphan V."/>
        </authorList>
    </citation>
    <scope>NUCLEOTIDE SEQUENCE</scope>
</reference>
<dbReference type="Gene3D" id="3.30.60.30">
    <property type="match status" value="2"/>
</dbReference>
<dbReference type="GO" id="GO:0005576">
    <property type="term" value="C:extracellular region"/>
    <property type="evidence" value="ECO:0007669"/>
    <property type="project" value="UniProtKB-SubCell"/>
</dbReference>
<sequence length="223" mass="23925">MKKQFLIVLAIGLIVLSGYMVAALGVDTSDKPDPVPDSNGTDQSSIWVNCTEEEKQADMCTADYNPVCGDNGKTYGNKCTACSSGEVNAWTVGECPSPVWVNCTEELKRAEVCTQEYDPVCGDNGKTYANKCTACSSGNVSAWTAGECPINDSSEKIAREFIENSDWYNAGPTPFNLTFVGLKPGPCTSCWTVTYEYQVVVPVIFVNGTPYLGDAEAPASNQS</sequence>
<dbReference type="EMBL" id="MT631633">
    <property type="protein sequence ID" value="QNO55932.1"/>
    <property type="molecule type" value="Genomic_DNA"/>
</dbReference>
<gene>
    <name evidence="6" type="ORF">JGNPCJAK_00036</name>
</gene>
<keyword evidence="2" id="KW-0964">Secreted</keyword>
<dbReference type="InterPro" id="IPR036058">
    <property type="entry name" value="Kazal_dom_sf"/>
</dbReference>
<keyword evidence="4" id="KW-1015">Disulfide bond</keyword>
<dbReference type="InterPro" id="IPR002350">
    <property type="entry name" value="Kazal_dom"/>
</dbReference>
<organism evidence="6">
    <name type="scientific">Candidatus Methanophaga sp. ANME-1 ERB7</name>
    <dbReference type="NCBI Taxonomy" id="2759913"/>
    <lineage>
        <taxon>Archaea</taxon>
        <taxon>Methanobacteriati</taxon>
        <taxon>Methanobacteriota</taxon>
        <taxon>Stenosarchaea group</taxon>
        <taxon>Methanomicrobia</taxon>
        <taxon>Candidatus Methanophagales</taxon>
        <taxon>Candidatus Methanophagaceae</taxon>
        <taxon>Candidatus Methanophaga</taxon>
    </lineage>
</organism>
<evidence type="ECO:0000259" key="5">
    <source>
        <dbReference type="PROSITE" id="PS51465"/>
    </source>
</evidence>
<evidence type="ECO:0000256" key="1">
    <source>
        <dbReference type="ARBA" id="ARBA00004613"/>
    </source>
</evidence>
<feature type="domain" description="Kazal-like" evidence="5">
    <location>
        <begin position="44"/>
        <end position="96"/>
    </location>
</feature>
<dbReference type="AlphaFoldDB" id="A0A7G9Z6P8"/>
<proteinExistence type="predicted"/>
<name>A0A7G9Z6P8_9EURY</name>
<dbReference type="PANTHER" id="PTHR21312">
    <property type="entry name" value="SERINE PROTEASE INHIBITOR"/>
    <property type="match status" value="1"/>
</dbReference>
<dbReference type="CDD" id="cd00104">
    <property type="entry name" value="KAZAL_FS"/>
    <property type="match status" value="2"/>
</dbReference>
<dbReference type="Pfam" id="PF00050">
    <property type="entry name" value="Kazal_1"/>
    <property type="match status" value="2"/>
</dbReference>
<comment type="subcellular location">
    <subcellularLocation>
        <location evidence="1">Secreted</location>
    </subcellularLocation>
</comment>